<dbReference type="EMBL" id="MT141547">
    <property type="protein sequence ID" value="QJA66006.1"/>
    <property type="molecule type" value="Genomic_DNA"/>
</dbReference>
<evidence type="ECO:0000313" key="1">
    <source>
        <dbReference type="EMBL" id="QJA66006.1"/>
    </source>
</evidence>
<organism evidence="2">
    <name type="scientific">viral metagenome</name>
    <dbReference type="NCBI Taxonomy" id="1070528"/>
    <lineage>
        <taxon>unclassified sequences</taxon>
        <taxon>metagenomes</taxon>
        <taxon>organismal metagenomes</taxon>
    </lineage>
</organism>
<proteinExistence type="predicted"/>
<protein>
    <submittedName>
        <fullName evidence="2">Uncharacterized protein</fullName>
    </submittedName>
</protein>
<dbReference type="EMBL" id="MT142532">
    <property type="protein sequence ID" value="QJA84631.1"/>
    <property type="molecule type" value="Genomic_DNA"/>
</dbReference>
<dbReference type="Pfam" id="PF11681">
    <property type="entry name" value="Phage_Tube_PhiTE"/>
    <property type="match status" value="1"/>
</dbReference>
<accession>A0A6M3KSW2</accession>
<sequence>MFNIASSYNFSRVVLTVGGYPIGGYGDDGGVSIDYAGDDATMTQGADGEVVINQLPSQPATVTVTLKEVSKSNAILAGLRDIQRALPVGYVLPFLLLDPSTGESLACAQCAFANRPNVSKTKEAGEREWHLLIPHPVYVGATL</sequence>
<dbReference type="NCBIfam" id="NF047581">
    <property type="entry name" value="gp105_phage_fam"/>
    <property type="match status" value="1"/>
</dbReference>
<reference evidence="2" key="1">
    <citation type="submission" date="2020-03" db="EMBL/GenBank/DDBJ databases">
        <title>The deep terrestrial virosphere.</title>
        <authorList>
            <person name="Holmfeldt K."/>
            <person name="Nilsson E."/>
            <person name="Simone D."/>
            <person name="Lopez-Fernandez M."/>
            <person name="Wu X."/>
            <person name="de Brujin I."/>
            <person name="Lundin D."/>
            <person name="Andersson A."/>
            <person name="Bertilsson S."/>
            <person name="Dopson M."/>
        </authorList>
    </citation>
    <scope>NUCLEOTIDE SEQUENCE</scope>
    <source>
        <strain evidence="2">MM415A00178</strain>
        <strain evidence="1">MM415B00368</strain>
    </source>
</reference>
<dbReference type="AlphaFoldDB" id="A0A6M3KSW2"/>
<gene>
    <name evidence="2" type="ORF">MM415A00178_0041</name>
    <name evidence="1" type="ORF">MM415B00368_0041</name>
</gene>
<evidence type="ECO:0000313" key="2">
    <source>
        <dbReference type="EMBL" id="QJA84631.1"/>
    </source>
</evidence>
<dbReference type="InterPro" id="IPR021695">
    <property type="entry name" value="Phage_KPP10_Orf10"/>
</dbReference>
<name>A0A6M3KSW2_9ZZZZ</name>